<reference evidence="2 3" key="1">
    <citation type="submission" date="2018-11" db="EMBL/GenBank/DDBJ databases">
        <title>Sequencing the genomes of 1000 actinobacteria strains.</title>
        <authorList>
            <person name="Klenk H.-P."/>
        </authorList>
    </citation>
    <scope>NUCLEOTIDE SEQUENCE [LARGE SCALE GENOMIC DNA]</scope>
    <source>
        <strain evidence="2 3">DSM 9580</strain>
    </source>
</reference>
<keyword evidence="1" id="KW-0732">Signal</keyword>
<name>A0A3N2AR54_9MICO</name>
<proteinExistence type="predicted"/>
<feature type="chain" id="PRO_5018098299" evidence="1">
    <location>
        <begin position="19"/>
        <end position="173"/>
    </location>
</feature>
<dbReference type="AlphaFoldDB" id="A0A3N2AR54"/>
<evidence type="ECO:0000313" key="3">
    <source>
        <dbReference type="Proteomes" id="UP000275456"/>
    </source>
</evidence>
<dbReference type="Proteomes" id="UP000275456">
    <property type="component" value="Unassembled WGS sequence"/>
</dbReference>
<comment type="caution">
    <text evidence="2">The sequence shown here is derived from an EMBL/GenBank/DDBJ whole genome shotgun (WGS) entry which is preliminary data.</text>
</comment>
<dbReference type="EMBL" id="RKHJ01000001">
    <property type="protein sequence ID" value="ROR65523.1"/>
    <property type="molecule type" value="Genomic_DNA"/>
</dbReference>
<organism evidence="2 3">
    <name type="scientific">Agrococcus jenensis</name>
    <dbReference type="NCBI Taxonomy" id="46353"/>
    <lineage>
        <taxon>Bacteria</taxon>
        <taxon>Bacillati</taxon>
        <taxon>Actinomycetota</taxon>
        <taxon>Actinomycetes</taxon>
        <taxon>Micrococcales</taxon>
        <taxon>Microbacteriaceae</taxon>
        <taxon>Agrococcus</taxon>
    </lineage>
</organism>
<keyword evidence="3" id="KW-1185">Reference proteome</keyword>
<protein>
    <submittedName>
        <fullName evidence="2">Uncharacterized protein</fullName>
    </submittedName>
</protein>
<feature type="signal peptide" evidence="1">
    <location>
        <begin position="1"/>
        <end position="18"/>
    </location>
</feature>
<gene>
    <name evidence="2" type="ORF">EDD26_0889</name>
</gene>
<accession>A0A3N2AR54</accession>
<sequence>MALLAAGALVAAPTAAGAAGHTPSAYNSDLAELRASIAQYHNTDHAMADGYLPPEEGTLLDACFTLPDAGMGVHWADWSLYDTTAEVGAPELLVYEPMRNGGLRLVAVEYIVPQAEWDAEHDDPPMLFDRVMQVVAPPGTAPFYALHAWVFKHNPWGMHADFNPDVTCEHWEG</sequence>
<evidence type="ECO:0000256" key="1">
    <source>
        <dbReference type="SAM" id="SignalP"/>
    </source>
</evidence>
<evidence type="ECO:0000313" key="2">
    <source>
        <dbReference type="EMBL" id="ROR65523.1"/>
    </source>
</evidence>